<dbReference type="AlphaFoldDB" id="A0A6J4I6Y8"/>
<proteinExistence type="predicted"/>
<evidence type="ECO:0000256" key="2">
    <source>
        <dbReference type="SAM" id="Phobius"/>
    </source>
</evidence>
<feature type="region of interest" description="Disordered" evidence="1">
    <location>
        <begin position="1"/>
        <end position="23"/>
    </location>
</feature>
<evidence type="ECO:0000256" key="1">
    <source>
        <dbReference type="SAM" id="MobiDB-lite"/>
    </source>
</evidence>
<keyword evidence="2" id="KW-0472">Membrane</keyword>
<protein>
    <submittedName>
        <fullName evidence="3">Cytoplasmic membrane protein FsxA</fullName>
    </submittedName>
</protein>
<gene>
    <name evidence="3" type="ORF">AVDCRST_MAG10-1857</name>
</gene>
<dbReference type="PANTHER" id="PTHR36974">
    <property type="entry name" value="MEMBRANE PROTEIN-RELATED"/>
    <property type="match status" value="1"/>
</dbReference>
<accession>A0A6J4I6Y8</accession>
<reference evidence="3" key="1">
    <citation type="submission" date="2020-02" db="EMBL/GenBank/DDBJ databases">
        <authorList>
            <person name="Meier V. D."/>
        </authorList>
    </citation>
    <scope>NUCLEOTIDE SEQUENCE</scope>
    <source>
        <strain evidence="3">AVDCRST_MAG10</strain>
    </source>
</reference>
<feature type="transmembrane region" description="Helical" evidence="2">
    <location>
        <begin position="94"/>
        <end position="111"/>
    </location>
</feature>
<keyword evidence="2" id="KW-1133">Transmembrane helix</keyword>
<keyword evidence="2" id="KW-0812">Transmembrane</keyword>
<dbReference type="PANTHER" id="PTHR36974:SF1">
    <property type="entry name" value="DOXX FAMILY MEMBRANE PROTEIN"/>
    <property type="match status" value="1"/>
</dbReference>
<feature type="transmembrane region" description="Helical" evidence="2">
    <location>
        <begin position="131"/>
        <end position="150"/>
    </location>
</feature>
<dbReference type="EMBL" id="CADCTB010000116">
    <property type="protein sequence ID" value="CAA9244391.1"/>
    <property type="molecule type" value="Genomic_DNA"/>
</dbReference>
<organism evidence="3">
    <name type="scientific">uncultured Acidimicrobiales bacterium</name>
    <dbReference type="NCBI Taxonomy" id="310071"/>
    <lineage>
        <taxon>Bacteria</taxon>
        <taxon>Bacillati</taxon>
        <taxon>Actinomycetota</taxon>
        <taxon>Acidimicrobiia</taxon>
        <taxon>Acidimicrobiales</taxon>
        <taxon>environmental samples</taxon>
    </lineage>
</organism>
<feature type="transmembrane region" description="Helical" evidence="2">
    <location>
        <begin position="68"/>
        <end position="87"/>
    </location>
</feature>
<feature type="transmembrane region" description="Helical" evidence="2">
    <location>
        <begin position="36"/>
        <end position="53"/>
    </location>
</feature>
<evidence type="ECO:0000313" key="3">
    <source>
        <dbReference type="EMBL" id="CAA9244391.1"/>
    </source>
</evidence>
<sequence length="153" mass="16302">MLPGRRRRHSHTAGRRAPNTNEMTELVQSRRSSGSALALASLLAVAGAAHFVVPDSYRRIVPQLLGDPAFWVRWSGVAEIGCAALVAHPRTRRAGAYAAVAVFVAVFPANVKMALDGGISGASFPLGSAAVAWARVPLQVPLIVWSWRVARQA</sequence>
<name>A0A6J4I6Y8_9ACTN</name>
<feature type="compositionally biased region" description="Basic residues" evidence="1">
    <location>
        <begin position="1"/>
        <end position="14"/>
    </location>
</feature>